<sequence>MKILRNTTIWVATGLLLVGLAGCAGQEARPSGLPKGLPAPVAVESGAVSNAVEGEGQWSFSLTVSNKEEQQAALDKLKDAGFRVFDDSTVGERKTYALSKDRLSVTLVFDTVAGKPAVIYNVVEAPEDPEGD</sequence>
<dbReference type="EMBL" id="CP049863">
    <property type="protein sequence ID" value="QIK63226.1"/>
    <property type="molecule type" value="Genomic_DNA"/>
</dbReference>
<proteinExistence type="predicted"/>
<reference evidence="1 2" key="1">
    <citation type="submission" date="2020-03" db="EMBL/GenBank/DDBJ databases">
        <title>Leucobacter sp. nov., isolated from beetles.</title>
        <authorList>
            <person name="Hyun D.-W."/>
            <person name="Bae J.-W."/>
        </authorList>
    </citation>
    <scope>NUCLEOTIDE SEQUENCE [LARGE SCALE GENOMIC DNA]</scope>
    <source>
        <strain evidence="1 2">HDW9C</strain>
    </source>
</reference>
<dbReference type="Proteomes" id="UP000502677">
    <property type="component" value="Chromosome"/>
</dbReference>
<gene>
    <name evidence="1" type="ORF">G7068_08460</name>
</gene>
<evidence type="ECO:0000313" key="1">
    <source>
        <dbReference type="EMBL" id="QIK63226.1"/>
    </source>
</evidence>
<dbReference type="RefSeq" id="WP_166291094.1">
    <property type="nucleotide sequence ID" value="NZ_CP049863.1"/>
</dbReference>
<dbReference type="AlphaFoldDB" id="A0A6G7XFI0"/>
<dbReference type="KEGG" id="lvi:G7068_08460"/>
<dbReference type="PROSITE" id="PS51257">
    <property type="entry name" value="PROKAR_LIPOPROTEIN"/>
    <property type="match status" value="1"/>
</dbReference>
<protein>
    <submittedName>
        <fullName evidence="1">Uncharacterized protein</fullName>
    </submittedName>
</protein>
<name>A0A6G7XFI0_9MICO</name>
<organism evidence="1 2">
    <name type="scientific">Leucobacter viscericola</name>
    <dbReference type="NCBI Taxonomy" id="2714935"/>
    <lineage>
        <taxon>Bacteria</taxon>
        <taxon>Bacillati</taxon>
        <taxon>Actinomycetota</taxon>
        <taxon>Actinomycetes</taxon>
        <taxon>Micrococcales</taxon>
        <taxon>Microbacteriaceae</taxon>
        <taxon>Leucobacter</taxon>
    </lineage>
</organism>
<keyword evidence="2" id="KW-1185">Reference proteome</keyword>
<accession>A0A6G7XFI0</accession>
<evidence type="ECO:0000313" key="2">
    <source>
        <dbReference type="Proteomes" id="UP000502677"/>
    </source>
</evidence>